<dbReference type="PATRIC" id="fig|316.101.peg.3300"/>
<keyword evidence="1" id="KW-0812">Transmembrane</keyword>
<keyword evidence="1" id="KW-0472">Membrane</keyword>
<accession>A0A0D9AGV3</accession>
<comment type="caution">
    <text evidence="3">The sequence shown here is derived from an EMBL/GenBank/DDBJ whole genome shotgun (WGS) entry which is preliminary data.</text>
</comment>
<feature type="transmembrane region" description="Helical" evidence="1">
    <location>
        <begin position="12"/>
        <end position="30"/>
    </location>
</feature>
<dbReference type="Proteomes" id="UP000032487">
    <property type="component" value="Unassembled WGS sequence"/>
</dbReference>
<proteinExistence type="predicted"/>
<feature type="transmembrane region" description="Helical" evidence="1">
    <location>
        <begin position="42"/>
        <end position="64"/>
    </location>
</feature>
<feature type="transmembrane region" description="Helical" evidence="1">
    <location>
        <begin position="130"/>
        <end position="154"/>
    </location>
</feature>
<protein>
    <recommendedName>
        <fullName evidence="2">DUF1468 domain-containing protein</fullName>
    </recommendedName>
</protein>
<feature type="domain" description="DUF1468" evidence="2">
    <location>
        <begin position="13"/>
        <end position="155"/>
    </location>
</feature>
<organism evidence="3 4">
    <name type="scientific">Stutzerimonas stutzeri</name>
    <name type="common">Pseudomonas stutzeri</name>
    <dbReference type="NCBI Taxonomy" id="316"/>
    <lineage>
        <taxon>Bacteria</taxon>
        <taxon>Pseudomonadati</taxon>
        <taxon>Pseudomonadota</taxon>
        <taxon>Gammaproteobacteria</taxon>
        <taxon>Pseudomonadales</taxon>
        <taxon>Pseudomonadaceae</taxon>
        <taxon>Stutzerimonas</taxon>
    </lineage>
</organism>
<evidence type="ECO:0000256" key="1">
    <source>
        <dbReference type="SAM" id="Phobius"/>
    </source>
</evidence>
<dbReference type="OrthoDB" id="6895128at2"/>
<keyword evidence="1" id="KW-1133">Transmembrane helix</keyword>
<evidence type="ECO:0000259" key="2">
    <source>
        <dbReference type="Pfam" id="PF07331"/>
    </source>
</evidence>
<gene>
    <name evidence="3" type="ORF">UF78_18395</name>
</gene>
<feature type="transmembrane region" description="Helical" evidence="1">
    <location>
        <begin position="85"/>
        <end position="102"/>
    </location>
</feature>
<dbReference type="Pfam" id="PF07331">
    <property type="entry name" value="TctB"/>
    <property type="match status" value="1"/>
</dbReference>
<dbReference type="EMBL" id="JYHV01000035">
    <property type="protein sequence ID" value="KJH79934.1"/>
    <property type="molecule type" value="Genomic_DNA"/>
</dbReference>
<feature type="transmembrane region" description="Helical" evidence="1">
    <location>
        <begin position="108"/>
        <end position="123"/>
    </location>
</feature>
<dbReference type="RefSeq" id="WP_045163669.1">
    <property type="nucleotide sequence ID" value="NZ_JYHV01000035.1"/>
</dbReference>
<sequence>MKEPQTRLVGELVFGAVLVLLSLGIAYLAYSISGFSSLNSAGAFPIGISFIMVVSALWCLFEALMKKPAAVHGMAALRQFCREHFPVRLVVFLAMAVVYLAVMDWISFYASTFIFISACIFYLRRGGLLLALGVSALALTVIYLMFTLVFSVYLP</sequence>
<evidence type="ECO:0000313" key="4">
    <source>
        <dbReference type="Proteomes" id="UP000032487"/>
    </source>
</evidence>
<reference evidence="3 4" key="1">
    <citation type="submission" date="2015-02" db="EMBL/GenBank/DDBJ databases">
        <title>Draft genome sequence of Pseudomonas stutzeri NT0128 isolated from wheat (Triticum turgidum) rhizosphere.</title>
        <authorList>
            <person name="Tovi N."/>
            <person name="Frenk S."/>
            <person name="Hadar Y."/>
            <person name="Minz D."/>
        </authorList>
    </citation>
    <scope>NUCLEOTIDE SEQUENCE [LARGE SCALE GENOMIC DNA]</scope>
    <source>
        <strain evidence="3 4">NT0128</strain>
    </source>
</reference>
<name>A0A0D9AGV3_STUST</name>
<evidence type="ECO:0000313" key="3">
    <source>
        <dbReference type="EMBL" id="KJH79934.1"/>
    </source>
</evidence>
<dbReference type="InterPro" id="IPR009936">
    <property type="entry name" value="DUF1468"/>
</dbReference>
<dbReference type="AlphaFoldDB" id="A0A0D9AGV3"/>